<reference evidence="1" key="3">
    <citation type="submission" date="2022-06" db="UniProtKB">
        <authorList>
            <consortium name="EnsemblPlants"/>
        </authorList>
    </citation>
    <scope>IDENTIFICATION</scope>
</reference>
<reference evidence="1" key="2">
    <citation type="submission" date="2018-03" db="EMBL/GenBank/DDBJ databases">
        <title>The Triticum urartu genome reveals the dynamic nature of wheat genome evolution.</title>
        <authorList>
            <person name="Ling H."/>
            <person name="Ma B."/>
            <person name="Shi X."/>
            <person name="Liu H."/>
            <person name="Dong L."/>
            <person name="Sun H."/>
            <person name="Cao Y."/>
            <person name="Gao Q."/>
            <person name="Zheng S."/>
            <person name="Li Y."/>
            <person name="Yu Y."/>
            <person name="Du H."/>
            <person name="Qi M."/>
            <person name="Li Y."/>
            <person name="Yu H."/>
            <person name="Cui Y."/>
            <person name="Wang N."/>
            <person name="Chen C."/>
            <person name="Wu H."/>
            <person name="Zhao Y."/>
            <person name="Zhang J."/>
            <person name="Li Y."/>
            <person name="Zhou W."/>
            <person name="Zhang B."/>
            <person name="Hu W."/>
            <person name="Eijk M."/>
            <person name="Tang J."/>
            <person name="Witsenboer H."/>
            <person name="Zhao S."/>
            <person name="Li Z."/>
            <person name="Zhang A."/>
            <person name="Wang D."/>
            <person name="Liang C."/>
        </authorList>
    </citation>
    <scope>NUCLEOTIDE SEQUENCE [LARGE SCALE GENOMIC DNA]</scope>
    <source>
        <strain evidence="1">cv. G1812</strain>
    </source>
</reference>
<proteinExistence type="predicted"/>
<reference evidence="2" key="1">
    <citation type="journal article" date="2013" name="Nature">
        <title>Draft genome of the wheat A-genome progenitor Triticum urartu.</title>
        <authorList>
            <person name="Ling H.Q."/>
            <person name="Zhao S."/>
            <person name="Liu D."/>
            <person name="Wang J."/>
            <person name="Sun H."/>
            <person name="Zhang C."/>
            <person name="Fan H."/>
            <person name="Li D."/>
            <person name="Dong L."/>
            <person name="Tao Y."/>
            <person name="Gao C."/>
            <person name="Wu H."/>
            <person name="Li Y."/>
            <person name="Cui Y."/>
            <person name="Guo X."/>
            <person name="Zheng S."/>
            <person name="Wang B."/>
            <person name="Yu K."/>
            <person name="Liang Q."/>
            <person name="Yang W."/>
            <person name="Lou X."/>
            <person name="Chen J."/>
            <person name="Feng M."/>
            <person name="Jian J."/>
            <person name="Zhang X."/>
            <person name="Luo G."/>
            <person name="Jiang Y."/>
            <person name="Liu J."/>
            <person name="Wang Z."/>
            <person name="Sha Y."/>
            <person name="Zhang B."/>
            <person name="Wu H."/>
            <person name="Tang D."/>
            <person name="Shen Q."/>
            <person name="Xue P."/>
            <person name="Zou S."/>
            <person name="Wang X."/>
            <person name="Liu X."/>
            <person name="Wang F."/>
            <person name="Yang Y."/>
            <person name="An X."/>
            <person name="Dong Z."/>
            <person name="Zhang K."/>
            <person name="Zhang X."/>
            <person name="Luo M.C."/>
            <person name="Dvorak J."/>
            <person name="Tong Y."/>
            <person name="Wang J."/>
            <person name="Yang H."/>
            <person name="Li Z."/>
            <person name="Wang D."/>
            <person name="Zhang A."/>
            <person name="Wang J."/>
        </authorList>
    </citation>
    <scope>NUCLEOTIDE SEQUENCE</scope>
    <source>
        <strain evidence="2">cv. G1812</strain>
    </source>
</reference>
<accession>A0A8R7QC74</accession>
<dbReference type="Gramene" id="TuG1812G0500001097.01.T02">
    <property type="protein sequence ID" value="TuG1812G0500001097.01.T02"/>
    <property type="gene ID" value="TuG1812G0500001097.01"/>
</dbReference>
<keyword evidence="2" id="KW-1185">Reference proteome</keyword>
<evidence type="ECO:0000313" key="2">
    <source>
        <dbReference type="Proteomes" id="UP000015106"/>
    </source>
</evidence>
<evidence type="ECO:0000313" key="1">
    <source>
        <dbReference type="EnsemblPlants" id="TuG1812G0500001097.01.T01"/>
    </source>
</evidence>
<dbReference type="EnsemblPlants" id="TuG1812G0500001097.01.T02">
    <property type="protein sequence ID" value="TuG1812G0500001097.01.T02"/>
    <property type="gene ID" value="TuG1812G0500001097.01"/>
</dbReference>
<protein>
    <submittedName>
        <fullName evidence="1">Uncharacterized protein</fullName>
    </submittedName>
</protein>
<organism evidence="1 2">
    <name type="scientific">Triticum urartu</name>
    <name type="common">Red wild einkorn</name>
    <name type="synonym">Crithodium urartu</name>
    <dbReference type="NCBI Taxonomy" id="4572"/>
    <lineage>
        <taxon>Eukaryota</taxon>
        <taxon>Viridiplantae</taxon>
        <taxon>Streptophyta</taxon>
        <taxon>Embryophyta</taxon>
        <taxon>Tracheophyta</taxon>
        <taxon>Spermatophyta</taxon>
        <taxon>Magnoliopsida</taxon>
        <taxon>Liliopsida</taxon>
        <taxon>Poales</taxon>
        <taxon>Poaceae</taxon>
        <taxon>BOP clade</taxon>
        <taxon>Pooideae</taxon>
        <taxon>Triticodae</taxon>
        <taxon>Triticeae</taxon>
        <taxon>Triticinae</taxon>
        <taxon>Triticum</taxon>
    </lineage>
</organism>
<sequence>MAVGDKVSGLGVPAKTGFWNLSSLHQLGFLYKTKIIYFGACDEY</sequence>
<name>A0A8R7QC74_TRIUA</name>
<dbReference type="Proteomes" id="UP000015106">
    <property type="component" value="Chromosome 5"/>
</dbReference>
<dbReference type="EnsemblPlants" id="TuG1812G0500001097.01.T01">
    <property type="protein sequence ID" value="TuG1812G0500001097.01.T01"/>
    <property type="gene ID" value="TuG1812G0500001097.01"/>
</dbReference>
<dbReference type="Gramene" id="TuG1812G0500001097.01.T01">
    <property type="protein sequence ID" value="TuG1812G0500001097.01.T01"/>
    <property type="gene ID" value="TuG1812G0500001097.01"/>
</dbReference>
<dbReference type="AlphaFoldDB" id="A0A8R7QC74"/>